<dbReference type="Proteomes" id="UP000078543">
    <property type="component" value="Unassembled WGS sequence"/>
</dbReference>
<dbReference type="OrthoDB" id="9793549at2"/>
<dbReference type="EMBL" id="LWQU01000054">
    <property type="protein sequence ID" value="OAN60935.1"/>
    <property type="molecule type" value="Genomic_DNA"/>
</dbReference>
<accession>A0A178N0P4</accession>
<dbReference type="Pfam" id="PF00072">
    <property type="entry name" value="Response_reg"/>
    <property type="match status" value="1"/>
</dbReference>
<dbReference type="RefSeq" id="WP_068497308.1">
    <property type="nucleotide sequence ID" value="NZ_LWQU01000054.1"/>
</dbReference>
<protein>
    <submittedName>
        <fullName evidence="3">Response regulator</fullName>
    </submittedName>
</protein>
<dbReference type="STRING" id="1437059.A6A05_06920"/>
<proteinExistence type="predicted"/>
<evidence type="ECO:0000259" key="2">
    <source>
        <dbReference type="PROSITE" id="PS50110"/>
    </source>
</evidence>
<dbReference type="CDD" id="cd17557">
    <property type="entry name" value="REC_Rcp-like"/>
    <property type="match status" value="1"/>
</dbReference>
<comment type="caution">
    <text evidence="3">The sequence shown here is derived from an EMBL/GenBank/DDBJ whole genome shotgun (WGS) entry which is preliminary data.</text>
</comment>
<sequence length="148" mass="16746">MTLRNSPETFEILLVEDNPGDARLAQEALKEGRMASRLKVVVDGVEAMTYLRREGSFGDAPRPHLVLLDLNLPRKDGRQVLAEMKADPELRRIPVVVLTTSQAEQDVGRSYDLHANCYITKPVDLDRFISVVRSIEEYWCSVVTLPPR</sequence>
<gene>
    <name evidence="3" type="ORF">A6A05_06920</name>
</gene>
<dbReference type="PROSITE" id="PS50110">
    <property type="entry name" value="RESPONSE_REGULATORY"/>
    <property type="match status" value="1"/>
</dbReference>
<evidence type="ECO:0000256" key="1">
    <source>
        <dbReference type="PROSITE-ProRule" id="PRU00169"/>
    </source>
</evidence>
<evidence type="ECO:0000313" key="4">
    <source>
        <dbReference type="Proteomes" id="UP000078543"/>
    </source>
</evidence>
<dbReference type="Gene3D" id="3.40.50.2300">
    <property type="match status" value="1"/>
</dbReference>
<dbReference type="InterPro" id="IPR011006">
    <property type="entry name" value="CheY-like_superfamily"/>
</dbReference>
<dbReference type="AlphaFoldDB" id="A0A178N0P4"/>
<dbReference type="InterPro" id="IPR052893">
    <property type="entry name" value="TCS_response_regulator"/>
</dbReference>
<dbReference type="PANTHER" id="PTHR44520:SF2">
    <property type="entry name" value="RESPONSE REGULATOR RCP1"/>
    <property type="match status" value="1"/>
</dbReference>
<dbReference type="SUPFAM" id="SSF52172">
    <property type="entry name" value="CheY-like"/>
    <property type="match status" value="1"/>
</dbReference>
<keyword evidence="1" id="KW-0597">Phosphoprotein</keyword>
<dbReference type="InterPro" id="IPR001789">
    <property type="entry name" value="Sig_transdc_resp-reg_receiver"/>
</dbReference>
<name>A0A178N0P4_9PROT</name>
<feature type="domain" description="Response regulatory" evidence="2">
    <location>
        <begin position="11"/>
        <end position="136"/>
    </location>
</feature>
<reference evidence="3 4" key="1">
    <citation type="submission" date="2016-04" db="EMBL/GenBank/DDBJ databases">
        <title>Draft genome sequence of freshwater magnetotactic bacteria Magnetospirillum marisnigri SP-1 and Magnetospirillum moscoviense BB-1.</title>
        <authorList>
            <person name="Koziaeva V."/>
            <person name="Dziuba M.V."/>
            <person name="Ivanov T.M."/>
            <person name="Kuznetsov B."/>
            <person name="Grouzdev D.S."/>
        </authorList>
    </citation>
    <scope>NUCLEOTIDE SEQUENCE [LARGE SCALE GENOMIC DNA]</scope>
    <source>
        <strain evidence="3 4">BB-1</strain>
    </source>
</reference>
<organism evidence="3 4">
    <name type="scientific">Magnetospirillum moscoviense</name>
    <dbReference type="NCBI Taxonomy" id="1437059"/>
    <lineage>
        <taxon>Bacteria</taxon>
        <taxon>Pseudomonadati</taxon>
        <taxon>Pseudomonadota</taxon>
        <taxon>Alphaproteobacteria</taxon>
        <taxon>Rhodospirillales</taxon>
        <taxon>Rhodospirillaceae</taxon>
        <taxon>Magnetospirillum</taxon>
    </lineage>
</organism>
<dbReference type="PANTHER" id="PTHR44520">
    <property type="entry name" value="RESPONSE REGULATOR RCP1-RELATED"/>
    <property type="match status" value="1"/>
</dbReference>
<keyword evidence="4" id="KW-1185">Reference proteome</keyword>
<feature type="modified residue" description="4-aspartylphosphate" evidence="1">
    <location>
        <position position="69"/>
    </location>
</feature>
<dbReference type="SMART" id="SM00448">
    <property type="entry name" value="REC"/>
    <property type="match status" value="1"/>
</dbReference>
<evidence type="ECO:0000313" key="3">
    <source>
        <dbReference type="EMBL" id="OAN60935.1"/>
    </source>
</evidence>
<dbReference type="GO" id="GO:0000160">
    <property type="term" value="P:phosphorelay signal transduction system"/>
    <property type="evidence" value="ECO:0007669"/>
    <property type="project" value="InterPro"/>
</dbReference>